<keyword evidence="2" id="KW-1185">Reference proteome</keyword>
<dbReference type="Proteomes" id="UP000637769">
    <property type="component" value="Unassembled WGS sequence"/>
</dbReference>
<name>A0ABQ1L6U6_9PROT</name>
<evidence type="ECO:0000313" key="1">
    <source>
        <dbReference type="EMBL" id="GGC20323.1"/>
    </source>
</evidence>
<organism evidence="1 2">
    <name type="scientific">Asaia siamensis</name>
    <dbReference type="NCBI Taxonomy" id="110479"/>
    <lineage>
        <taxon>Bacteria</taxon>
        <taxon>Pseudomonadati</taxon>
        <taxon>Pseudomonadota</taxon>
        <taxon>Alphaproteobacteria</taxon>
        <taxon>Acetobacterales</taxon>
        <taxon>Acetobacteraceae</taxon>
        <taxon>Asaia</taxon>
    </lineage>
</organism>
<comment type="caution">
    <text evidence="1">The sequence shown here is derived from an EMBL/GenBank/DDBJ whole genome shotgun (WGS) entry which is preliminary data.</text>
</comment>
<reference evidence="2" key="1">
    <citation type="journal article" date="2019" name="Int. J. Syst. Evol. Microbiol.">
        <title>The Global Catalogue of Microorganisms (GCM) 10K type strain sequencing project: providing services to taxonomists for standard genome sequencing and annotation.</title>
        <authorList>
            <consortium name="The Broad Institute Genomics Platform"/>
            <consortium name="The Broad Institute Genome Sequencing Center for Infectious Disease"/>
            <person name="Wu L."/>
            <person name="Ma J."/>
        </authorList>
    </citation>
    <scope>NUCLEOTIDE SEQUENCE [LARGE SCALE GENOMIC DNA]</scope>
    <source>
        <strain evidence="2">CCM 7132</strain>
    </source>
</reference>
<protein>
    <submittedName>
        <fullName evidence="1">Uncharacterized protein</fullName>
    </submittedName>
</protein>
<accession>A0ABQ1L6U6</accession>
<proteinExistence type="predicted"/>
<dbReference type="EMBL" id="BMCH01000001">
    <property type="protein sequence ID" value="GGC20323.1"/>
    <property type="molecule type" value="Genomic_DNA"/>
</dbReference>
<sequence>MRAVESDHRLLNGVKRPGAADILNGEQGSAIEHRQKLDAGIYSLQDHAISAQPRDYDRAGATITFVASFFRACAAFVTQPVKQGLVRGNIVQTDKALPQIEPYRLTHEAPFKKWKADE</sequence>
<evidence type="ECO:0000313" key="2">
    <source>
        <dbReference type="Proteomes" id="UP000637769"/>
    </source>
</evidence>
<gene>
    <name evidence="1" type="ORF">GCM10007207_01960</name>
</gene>